<organism evidence="4 5">
    <name type="scientific">[Clostridium] hylemonae DSM 15053</name>
    <dbReference type="NCBI Taxonomy" id="553973"/>
    <lineage>
        <taxon>Bacteria</taxon>
        <taxon>Bacillati</taxon>
        <taxon>Bacillota</taxon>
        <taxon>Clostridia</taxon>
        <taxon>Lachnospirales</taxon>
        <taxon>Lachnospiraceae</taxon>
    </lineage>
</organism>
<name>C0BYA6_9FIRM</name>
<comment type="similarity">
    <text evidence="1">Belongs to the DprA/Smf family.</text>
</comment>
<dbReference type="InterPro" id="IPR036388">
    <property type="entry name" value="WH-like_DNA-bd_sf"/>
</dbReference>
<dbReference type="InterPro" id="IPR003488">
    <property type="entry name" value="DprA"/>
</dbReference>
<dbReference type="RefSeq" id="WP_006442127.1">
    <property type="nucleotide sequence ID" value="NZ_CP036524.1"/>
</dbReference>
<accession>C0BYA6</accession>
<dbReference type="Pfam" id="PF17782">
    <property type="entry name" value="WHD_DprA"/>
    <property type="match status" value="1"/>
</dbReference>
<gene>
    <name evidence="4" type="primary">dprA</name>
    <name evidence="4" type="ORF">CLOHYLEM_04795</name>
</gene>
<dbReference type="Pfam" id="PF02481">
    <property type="entry name" value="DNA_processg_A"/>
    <property type="match status" value="1"/>
</dbReference>
<dbReference type="STRING" id="553973.CLOHYLEM_04795"/>
<dbReference type="InterPro" id="IPR057666">
    <property type="entry name" value="DrpA_SLOG"/>
</dbReference>
<dbReference type="GO" id="GO:0009294">
    <property type="term" value="P:DNA-mediated transformation"/>
    <property type="evidence" value="ECO:0007669"/>
    <property type="project" value="InterPro"/>
</dbReference>
<evidence type="ECO:0000259" key="2">
    <source>
        <dbReference type="Pfam" id="PF02481"/>
    </source>
</evidence>
<evidence type="ECO:0000259" key="3">
    <source>
        <dbReference type="Pfam" id="PF17782"/>
    </source>
</evidence>
<feature type="domain" description="DprA winged helix" evidence="3">
    <location>
        <begin position="299"/>
        <end position="350"/>
    </location>
</feature>
<dbReference type="HOGENOM" id="CLU_029601_0_2_9"/>
<comment type="caution">
    <text evidence="4">The sequence shown here is derived from an EMBL/GenBank/DDBJ whole genome shotgun (WGS) entry which is preliminary data.</text>
</comment>
<keyword evidence="5" id="KW-1185">Reference proteome</keyword>
<dbReference type="PANTHER" id="PTHR43022">
    <property type="entry name" value="PROTEIN SMF"/>
    <property type="match status" value="1"/>
</dbReference>
<proteinExistence type="inferred from homology"/>
<dbReference type="InterPro" id="IPR041614">
    <property type="entry name" value="DprA_WH"/>
</dbReference>
<dbReference type="eggNOG" id="COG0758">
    <property type="taxonomic scope" value="Bacteria"/>
</dbReference>
<evidence type="ECO:0000313" key="4">
    <source>
        <dbReference type="EMBL" id="EEG74834.1"/>
    </source>
</evidence>
<protein>
    <submittedName>
        <fullName evidence="4">DNA protecting protein DprA</fullName>
    </submittedName>
</protein>
<sequence>MELAYEYWLACIRHVPARKKIMLRSEYTDASQIYYIEETRLHFTEYLDAGEAEAVISSRRSWDVRKNYEKLCEKNIQIVPYFQEEYPERLRVTADPPYALFVKGRLPDCRRPAAAVVGARRCSAYGEAQTGAFAARLAEAGVELISGMALGVDGAGQRAALNAGGMTYAVLGCGVDVCYPREHIGLYMDIQKHGGILSEYPPGTPPLRAYFPARNRIISALADTVLVMEARERSGSLITADFALEQGKDIYALPGPVTSPLSRGCNHLIRQGAGILSTPDELLADMGIHVCSPGQKSDKNEKMLESPENMVYSCLGLCPKSVSQLVKETGLPAGELLERLVTLELQGYIREISKNYYVRING</sequence>
<evidence type="ECO:0000256" key="1">
    <source>
        <dbReference type="ARBA" id="ARBA00006525"/>
    </source>
</evidence>
<dbReference type="NCBIfam" id="TIGR00732">
    <property type="entry name" value="dprA"/>
    <property type="match status" value="1"/>
</dbReference>
<dbReference type="Proteomes" id="UP000004893">
    <property type="component" value="Unassembled WGS sequence"/>
</dbReference>
<dbReference type="SUPFAM" id="SSF102405">
    <property type="entry name" value="MCP/YpsA-like"/>
    <property type="match status" value="1"/>
</dbReference>
<reference evidence="4" key="1">
    <citation type="submission" date="2009-02" db="EMBL/GenBank/DDBJ databases">
        <authorList>
            <person name="Fulton L."/>
            <person name="Clifton S."/>
            <person name="Fulton B."/>
            <person name="Xu J."/>
            <person name="Minx P."/>
            <person name="Pepin K.H."/>
            <person name="Johnson M."/>
            <person name="Bhonagiri V."/>
            <person name="Nash W.E."/>
            <person name="Mardis E.R."/>
            <person name="Wilson R.K."/>
        </authorList>
    </citation>
    <scope>NUCLEOTIDE SEQUENCE [LARGE SCALE GENOMIC DNA]</scope>
    <source>
        <strain evidence="4">DSM 15053</strain>
    </source>
</reference>
<feature type="domain" description="Smf/DprA SLOG" evidence="2">
    <location>
        <begin position="78"/>
        <end position="286"/>
    </location>
</feature>
<evidence type="ECO:0000313" key="5">
    <source>
        <dbReference type="Proteomes" id="UP000004893"/>
    </source>
</evidence>
<dbReference type="AlphaFoldDB" id="C0BYA6"/>
<dbReference type="Gene3D" id="3.40.50.450">
    <property type="match status" value="1"/>
</dbReference>
<dbReference type="PANTHER" id="PTHR43022:SF1">
    <property type="entry name" value="PROTEIN SMF"/>
    <property type="match status" value="1"/>
</dbReference>
<reference evidence="4" key="2">
    <citation type="submission" date="2013-06" db="EMBL/GenBank/DDBJ databases">
        <title>Draft genome sequence of Clostridium hylemonae (DSM 15053).</title>
        <authorList>
            <person name="Sudarsanam P."/>
            <person name="Ley R."/>
            <person name="Guruge J."/>
            <person name="Turnbaugh P.J."/>
            <person name="Mahowald M."/>
            <person name="Liep D."/>
            <person name="Gordon J."/>
        </authorList>
    </citation>
    <scope>NUCLEOTIDE SEQUENCE</scope>
    <source>
        <strain evidence="4">DSM 15053</strain>
    </source>
</reference>
<dbReference type="EMBL" id="ABYI02000018">
    <property type="protein sequence ID" value="EEG74834.1"/>
    <property type="molecule type" value="Genomic_DNA"/>
</dbReference>
<dbReference type="Gene3D" id="1.10.10.10">
    <property type="entry name" value="Winged helix-like DNA-binding domain superfamily/Winged helix DNA-binding domain"/>
    <property type="match status" value="1"/>
</dbReference>